<proteinExistence type="predicted"/>
<reference evidence="5 6" key="1">
    <citation type="journal article" date="2011" name="Science">
        <title>The Selaginella genome identifies genetic changes associated with the evolution of vascular plants.</title>
        <authorList>
            <person name="Banks J.A."/>
            <person name="Nishiyama T."/>
            <person name="Hasebe M."/>
            <person name="Bowman J.L."/>
            <person name="Gribskov M."/>
            <person name="dePamphilis C."/>
            <person name="Albert V.A."/>
            <person name="Aono N."/>
            <person name="Aoyama T."/>
            <person name="Ambrose B.A."/>
            <person name="Ashton N.W."/>
            <person name="Axtell M.J."/>
            <person name="Barker E."/>
            <person name="Barker M.S."/>
            <person name="Bennetzen J.L."/>
            <person name="Bonawitz N.D."/>
            <person name="Chapple C."/>
            <person name="Cheng C."/>
            <person name="Correa L.G."/>
            <person name="Dacre M."/>
            <person name="DeBarry J."/>
            <person name="Dreyer I."/>
            <person name="Elias M."/>
            <person name="Engstrom E.M."/>
            <person name="Estelle M."/>
            <person name="Feng L."/>
            <person name="Finet C."/>
            <person name="Floyd S.K."/>
            <person name="Frommer W.B."/>
            <person name="Fujita T."/>
            <person name="Gramzow L."/>
            <person name="Gutensohn M."/>
            <person name="Harholt J."/>
            <person name="Hattori M."/>
            <person name="Heyl A."/>
            <person name="Hirai T."/>
            <person name="Hiwatashi Y."/>
            <person name="Ishikawa M."/>
            <person name="Iwata M."/>
            <person name="Karol K.G."/>
            <person name="Koehler B."/>
            <person name="Kolukisaoglu U."/>
            <person name="Kubo M."/>
            <person name="Kurata T."/>
            <person name="Lalonde S."/>
            <person name="Li K."/>
            <person name="Li Y."/>
            <person name="Litt A."/>
            <person name="Lyons E."/>
            <person name="Manning G."/>
            <person name="Maruyama T."/>
            <person name="Michael T.P."/>
            <person name="Mikami K."/>
            <person name="Miyazaki S."/>
            <person name="Morinaga S."/>
            <person name="Murata T."/>
            <person name="Mueller-Roeber B."/>
            <person name="Nelson D.R."/>
            <person name="Obara M."/>
            <person name="Oguri Y."/>
            <person name="Olmstead R.G."/>
            <person name="Onodera N."/>
            <person name="Petersen B.L."/>
            <person name="Pils B."/>
            <person name="Prigge M."/>
            <person name="Rensing S.A."/>
            <person name="Riano-Pachon D.M."/>
            <person name="Roberts A.W."/>
            <person name="Sato Y."/>
            <person name="Scheller H.V."/>
            <person name="Schulz B."/>
            <person name="Schulz C."/>
            <person name="Shakirov E.V."/>
            <person name="Shibagaki N."/>
            <person name="Shinohara N."/>
            <person name="Shippen D.E."/>
            <person name="Soerensen I."/>
            <person name="Sotooka R."/>
            <person name="Sugimoto N."/>
            <person name="Sugita M."/>
            <person name="Sumikawa N."/>
            <person name="Tanurdzic M."/>
            <person name="Theissen G."/>
            <person name="Ulvskov P."/>
            <person name="Wakazuki S."/>
            <person name="Weng J.K."/>
            <person name="Willats W.W."/>
            <person name="Wipf D."/>
            <person name="Wolf P.G."/>
            <person name="Yang L."/>
            <person name="Zimmer A.D."/>
            <person name="Zhu Q."/>
            <person name="Mitros T."/>
            <person name="Hellsten U."/>
            <person name="Loque D."/>
            <person name="Otillar R."/>
            <person name="Salamov A."/>
            <person name="Schmutz J."/>
            <person name="Shapiro H."/>
            <person name="Lindquist E."/>
            <person name="Lucas S."/>
            <person name="Rokhsar D."/>
            <person name="Grigoriev I.V."/>
        </authorList>
    </citation>
    <scope>NUCLEOTIDE SEQUENCE [LARGE SCALE GENOMIC DNA]</scope>
</reference>
<dbReference type="GO" id="GO:0010117">
    <property type="term" value="P:photoprotection"/>
    <property type="evidence" value="ECO:0000318"/>
    <property type="project" value="GO_Central"/>
</dbReference>
<evidence type="ECO:0000256" key="1">
    <source>
        <dbReference type="ARBA" id="ARBA00004474"/>
    </source>
</evidence>
<sequence length="326" mass="34355">MAAISSEAFPRLGVANACPSPSRERASAHFLHSGPSIRSIATATRLSLGARHRLQALASDGNDEWGEGAAEKKGAASKAGNGVGTAVADEKEKDGDTEGLKKALLDSLYGTERGLKASSETRAEVNELITQLEAKNPTPAPTEALAVLNGKWILAYTSFSELFPLLAAGTLPLVKVGEISQTVDSNALTVQNSVSFVGPLATTSFSASASFEVRSPKRVQIKFEEGVIGTPQLTDSVELPDTVDFMGRKIDLTPAQNALRPLQDAANSVARTLSGQPPLKFSIPGNKAQSWLLTTYLDEDLRISRGDGGGVFLLVKEGSPLIPSSW</sequence>
<dbReference type="GO" id="GO:0009535">
    <property type="term" value="C:chloroplast thylakoid membrane"/>
    <property type="evidence" value="ECO:0000318"/>
    <property type="project" value="GO_Central"/>
</dbReference>
<dbReference type="STRING" id="88036.D8SL39"/>
<name>D8SL39_SELML</name>
<keyword evidence="6" id="KW-1185">Reference proteome</keyword>
<evidence type="ECO:0000256" key="3">
    <source>
        <dbReference type="SAM" id="MobiDB-lite"/>
    </source>
</evidence>
<dbReference type="eggNOG" id="ENOG502QS2T">
    <property type="taxonomic scope" value="Eukaryota"/>
</dbReference>
<accession>D8SL39</accession>
<dbReference type="Pfam" id="PF04755">
    <property type="entry name" value="PAP_fibrillin"/>
    <property type="match status" value="1"/>
</dbReference>
<dbReference type="FunCoup" id="D8SL39">
    <property type="interactions" value="901"/>
</dbReference>
<dbReference type="OrthoDB" id="498392at2759"/>
<dbReference type="InterPro" id="IPR006843">
    <property type="entry name" value="PAP/fibrillin_dom"/>
</dbReference>
<feature type="region of interest" description="Disordered" evidence="3">
    <location>
        <begin position="59"/>
        <end position="97"/>
    </location>
</feature>
<evidence type="ECO:0000259" key="4">
    <source>
        <dbReference type="Pfam" id="PF04755"/>
    </source>
</evidence>
<dbReference type="Gramene" id="EFJ14959">
    <property type="protein sequence ID" value="EFJ14959"/>
    <property type="gene ID" value="SELMODRAFT_156313"/>
</dbReference>
<dbReference type="KEGG" id="smo:SELMODRAFT_156313"/>
<dbReference type="OMA" id="QATNYDK"/>
<dbReference type="PANTHER" id="PTHR31906">
    <property type="entry name" value="PLASTID-LIPID-ASSOCIATED PROTEIN 4, CHLOROPLASTIC-RELATED"/>
    <property type="match status" value="1"/>
</dbReference>
<comment type="subcellular location">
    <subcellularLocation>
        <location evidence="1">Plastid</location>
    </subcellularLocation>
</comment>
<dbReference type="InterPro" id="IPR039633">
    <property type="entry name" value="PAP"/>
</dbReference>
<dbReference type="AlphaFoldDB" id="D8SL39"/>
<feature type="domain" description="Plastid lipid-associated protein/fibrillin conserved" evidence="4">
    <location>
        <begin position="99"/>
        <end position="314"/>
    </location>
</feature>
<dbReference type="EMBL" id="GL377625">
    <property type="protein sequence ID" value="EFJ14959.1"/>
    <property type="molecule type" value="Genomic_DNA"/>
</dbReference>
<evidence type="ECO:0000313" key="6">
    <source>
        <dbReference type="Proteomes" id="UP000001514"/>
    </source>
</evidence>
<dbReference type="InParanoid" id="D8SL39"/>
<organism evidence="6">
    <name type="scientific">Selaginella moellendorffii</name>
    <name type="common">Spikemoss</name>
    <dbReference type="NCBI Taxonomy" id="88036"/>
    <lineage>
        <taxon>Eukaryota</taxon>
        <taxon>Viridiplantae</taxon>
        <taxon>Streptophyta</taxon>
        <taxon>Embryophyta</taxon>
        <taxon>Tracheophyta</taxon>
        <taxon>Lycopodiopsida</taxon>
        <taxon>Selaginellales</taxon>
        <taxon>Selaginellaceae</taxon>
        <taxon>Selaginella</taxon>
    </lineage>
</organism>
<keyword evidence="2" id="KW-0934">Plastid</keyword>
<dbReference type="Proteomes" id="UP000001514">
    <property type="component" value="Unassembled WGS sequence"/>
</dbReference>
<protein>
    <recommendedName>
        <fullName evidence="4">Plastid lipid-associated protein/fibrillin conserved domain-containing protein</fullName>
    </recommendedName>
</protein>
<evidence type="ECO:0000256" key="2">
    <source>
        <dbReference type="ARBA" id="ARBA00022640"/>
    </source>
</evidence>
<gene>
    <name evidence="5" type="ORF">SELMODRAFT_156313</name>
</gene>
<evidence type="ECO:0000313" key="5">
    <source>
        <dbReference type="EMBL" id="EFJ14959.1"/>
    </source>
</evidence>
<feature type="compositionally biased region" description="Basic and acidic residues" evidence="3">
    <location>
        <begin position="88"/>
        <end position="97"/>
    </location>
</feature>
<dbReference type="HOGENOM" id="CLU_045041_1_0_1"/>